<evidence type="ECO:0000256" key="5">
    <source>
        <dbReference type="ARBA" id="ARBA00022692"/>
    </source>
</evidence>
<evidence type="ECO:0000256" key="4">
    <source>
        <dbReference type="ARBA" id="ARBA00022452"/>
    </source>
</evidence>
<dbReference type="Proteomes" id="UP000186351">
    <property type="component" value="Chromosome"/>
</dbReference>
<reference evidence="10" key="1">
    <citation type="submission" date="2016-04" db="EMBL/GenBank/DDBJ databases">
        <title>Complete Genome Sequences of Twelve Strains of a Stable Defined Moderately Diverse Mouse Microbiota 2 (sDMDMm2).</title>
        <authorList>
            <person name="Uchimura Y."/>
            <person name="Wyss M."/>
            <person name="Brugiroux S."/>
            <person name="Limenitakis J.P."/>
            <person name="Stecher B."/>
            <person name="McCoy K.D."/>
            <person name="Macpherson A.J."/>
        </authorList>
    </citation>
    <scope>NUCLEOTIDE SEQUENCE [LARGE SCALE GENOMIC DNA]</scope>
    <source>
        <strain evidence="10">YL27</strain>
    </source>
</reference>
<dbReference type="Gene3D" id="1.20.1600.10">
    <property type="entry name" value="Outer membrane efflux proteins (OEP)"/>
    <property type="match status" value="1"/>
</dbReference>
<dbReference type="GO" id="GO:0008233">
    <property type="term" value="F:peptidase activity"/>
    <property type="evidence" value="ECO:0007669"/>
    <property type="project" value="UniProtKB-KW"/>
</dbReference>
<keyword evidence="3" id="KW-0813">Transport</keyword>
<dbReference type="GO" id="GO:0006508">
    <property type="term" value="P:proteolysis"/>
    <property type="evidence" value="ECO:0007669"/>
    <property type="project" value="UniProtKB-KW"/>
</dbReference>
<evidence type="ECO:0000256" key="6">
    <source>
        <dbReference type="ARBA" id="ARBA00023136"/>
    </source>
</evidence>
<dbReference type="Pfam" id="PF02321">
    <property type="entry name" value="OEP"/>
    <property type="match status" value="2"/>
</dbReference>
<dbReference type="PANTHER" id="PTHR30026:SF20">
    <property type="entry name" value="OUTER MEMBRANE PROTEIN TOLC"/>
    <property type="match status" value="1"/>
</dbReference>
<dbReference type="GO" id="GO:0009279">
    <property type="term" value="C:cell outer membrane"/>
    <property type="evidence" value="ECO:0007669"/>
    <property type="project" value="UniProtKB-SubCell"/>
</dbReference>
<keyword evidence="5" id="KW-0812">Transmembrane</keyword>
<evidence type="ECO:0000256" key="7">
    <source>
        <dbReference type="ARBA" id="ARBA00023237"/>
    </source>
</evidence>
<comment type="similarity">
    <text evidence="2">Belongs to the outer membrane factor (OMF) (TC 1.B.17) family.</text>
</comment>
<keyword evidence="9" id="KW-0378">Hydrolase</keyword>
<accession>A0A1B1SB95</accession>
<keyword evidence="7" id="KW-0998">Cell outer membrane</keyword>
<protein>
    <submittedName>
        <fullName evidence="9">Alkaline protease</fullName>
    </submittedName>
</protein>
<dbReference type="STRING" id="1796646.A4V02_10325"/>
<evidence type="ECO:0000256" key="1">
    <source>
        <dbReference type="ARBA" id="ARBA00004442"/>
    </source>
</evidence>
<sequence>MRPTLPHIHFYRGLKAAVSLALIASSATMQAQMPEIGGETVSLDSCRAMAMANNKQLRIQAEQIRAAGYQKKEAFAAYLPQIDFAGGYVYNSNDINILGADQHLPIMNFDGQGYTFDLVTNPATGLPLVVDGKPVPKQVAYLPKSAMSFDMHNVFFGAVTLTQPIFMGGKIVAMNKITGYAEELAKSMHENGAQDIIYAVDAAYWQVVSLNAKKKLAVSYVALLDTLHRNVQAMIDQGVATRSDLLTVDVKLNAANVDLVKVENGLSLSRMALAQICGLPVNTQMALKDEYAPHTDDAPVATTYNMPDVYSRRQDLHALELGIKIADQQSKIAMSSMLPTAALIGSYTVSNPNMNDGFEKKFGGSWHIGGVIRIPLWHWGGNYNKYRAARTQANIMRLRLEDAKEMVDLQVSQAAYKAREAMKTYDMTRANLRQADENLRQAQLGFKAGVQTTDNVMEAQTAWLKANSENIDAEIDVCLCRVYLSKVLGTLEYTHE</sequence>
<dbReference type="PANTHER" id="PTHR30026">
    <property type="entry name" value="OUTER MEMBRANE PROTEIN TOLC"/>
    <property type="match status" value="1"/>
</dbReference>
<dbReference type="GO" id="GO:1990281">
    <property type="term" value="C:efflux pump complex"/>
    <property type="evidence" value="ECO:0007669"/>
    <property type="project" value="TreeGrafter"/>
</dbReference>
<keyword evidence="4" id="KW-1134">Transmembrane beta strand</keyword>
<dbReference type="GeneID" id="65537264"/>
<feature type="signal peptide" evidence="8">
    <location>
        <begin position="1"/>
        <end position="31"/>
    </location>
</feature>
<keyword evidence="8" id="KW-0732">Signal</keyword>
<dbReference type="InterPro" id="IPR051906">
    <property type="entry name" value="TolC-like"/>
</dbReference>
<evidence type="ECO:0000256" key="3">
    <source>
        <dbReference type="ARBA" id="ARBA00022448"/>
    </source>
</evidence>
<proteinExistence type="inferred from homology"/>
<dbReference type="OrthoDB" id="9807719at2"/>
<dbReference type="SUPFAM" id="SSF56954">
    <property type="entry name" value="Outer membrane efflux proteins (OEP)"/>
    <property type="match status" value="1"/>
</dbReference>
<accession>A0A1Z2XHC2</accession>
<evidence type="ECO:0000256" key="8">
    <source>
        <dbReference type="SAM" id="SignalP"/>
    </source>
</evidence>
<dbReference type="AlphaFoldDB" id="A0A1B1SB95"/>
<keyword evidence="6" id="KW-0472">Membrane</keyword>
<keyword evidence="9" id="KW-0645">Protease</keyword>
<dbReference type="GO" id="GO:0015562">
    <property type="term" value="F:efflux transmembrane transporter activity"/>
    <property type="evidence" value="ECO:0007669"/>
    <property type="project" value="InterPro"/>
</dbReference>
<organism evidence="9 10">
    <name type="scientific">Muribaculum intestinale</name>
    <dbReference type="NCBI Taxonomy" id="1796646"/>
    <lineage>
        <taxon>Bacteria</taxon>
        <taxon>Pseudomonadati</taxon>
        <taxon>Bacteroidota</taxon>
        <taxon>Bacteroidia</taxon>
        <taxon>Bacteroidales</taxon>
        <taxon>Muribaculaceae</taxon>
        <taxon>Muribaculum</taxon>
    </lineage>
</organism>
<dbReference type="EMBL" id="CP015402">
    <property type="protein sequence ID" value="ANU64067.1"/>
    <property type="molecule type" value="Genomic_DNA"/>
</dbReference>
<dbReference type="InterPro" id="IPR003423">
    <property type="entry name" value="OMP_efflux"/>
</dbReference>
<evidence type="ECO:0000256" key="2">
    <source>
        <dbReference type="ARBA" id="ARBA00007613"/>
    </source>
</evidence>
<gene>
    <name evidence="9" type="ORF">A4V02_10325</name>
</gene>
<comment type="subcellular location">
    <subcellularLocation>
        <location evidence="1">Cell outer membrane</location>
    </subcellularLocation>
</comment>
<keyword evidence="10" id="KW-1185">Reference proteome</keyword>
<name>A0A1B1SB95_9BACT</name>
<dbReference type="RefSeq" id="WP_084274094.1">
    <property type="nucleotide sequence ID" value="NZ_CAOMEY010000001.1"/>
</dbReference>
<evidence type="ECO:0000313" key="9">
    <source>
        <dbReference type="EMBL" id="ANU64067.1"/>
    </source>
</evidence>
<dbReference type="GO" id="GO:0015288">
    <property type="term" value="F:porin activity"/>
    <property type="evidence" value="ECO:0007669"/>
    <property type="project" value="TreeGrafter"/>
</dbReference>
<dbReference type="KEGG" id="pary:A4V02_10325"/>
<feature type="chain" id="PRO_5008529477" evidence="8">
    <location>
        <begin position="32"/>
        <end position="496"/>
    </location>
</feature>
<evidence type="ECO:0000313" key="10">
    <source>
        <dbReference type="Proteomes" id="UP000186351"/>
    </source>
</evidence>